<evidence type="ECO:0000313" key="2">
    <source>
        <dbReference type="EMBL" id="KAJ6670468.1"/>
    </source>
</evidence>
<feature type="compositionally biased region" description="Polar residues" evidence="1">
    <location>
        <begin position="36"/>
        <end position="49"/>
    </location>
</feature>
<gene>
    <name evidence="2" type="ORF">OIU85_014355</name>
</gene>
<dbReference type="EMBL" id="JAPFFL010000019">
    <property type="protein sequence ID" value="KAJ6670468.1"/>
    <property type="molecule type" value="Genomic_DNA"/>
</dbReference>
<evidence type="ECO:0000256" key="1">
    <source>
        <dbReference type="SAM" id="MobiDB-lite"/>
    </source>
</evidence>
<feature type="compositionally biased region" description="Polar residues" evidence="1">
    <location>
        <begin position="62"/>
        <end position="77"/>
    </location>
</feature>
<reference evidence="2" key="1">
    <citation type="submission" date="2022-11" db="EMBL/GenBank/DDBJ databases">
        <authorList>
            <person name="Hyden B.L."/>
            <person name="Feng K."/>
            <person name="Yates T."/>
            <person name="Jawdy S."/>
            <person name="Smart L.B."/>
            <person name="Muchero W."/>
        </authorList>
    </citation>
    <scope>NUCLEOTIDE SEQUENCE</scope>
    <source>
        <tissue evidence="2">Shoot tip</tissue>
    </source>
</reference>
<comment type="caution">
    <text evidence="2">The sequence shown here is derived from an EMBL/GenBank/DDBJ whole genome shotgun (WGS) entry which is preliminary data.</text>
</comment>
<dbReference type="Proteomes" id="UP001151529">
    <property type="component" value="Chromosome 9"/>
</dbReference>
<organism evidence="2 3">
    <name type="scientific">Salix viminalis</name>
    <name type="common">Common osier</name>
    <name type="synonym">Basket willow</name>
    <dbReference type="NCBI Taxonomy" id="40686"/>
    <lineage>
        <taxon>Eukaryota</taxon>
        <taxon>Viridiplantae</taxon>
        <taxon>Streptophyta</taxon>
        <taxon>Embryophyta</taxon>
        <taxon>Tracheophyta</taxon>
        <taxon>Spermatophyta</taxon>
        <taxon>Magnoliopsida</taxon>
        <taxon>eudicotyledons</taxon>
        <taxon>Gunneridae</taxon>
        <taxon>Pentapetalae</taxon>
        <taxon>rosids</taxon>
        <taxon>fabids</taxon>
        <taxon>Malpighiales</taxon>
        <taxon>Salicaceae</taxon>
        <taxon>Saliceae</taxon>
        <taxon>Salix</taxon>
    </lineage>
</organism>
<feature type="region of interest" description="Disordered" evidence="1">
    <location>
        <begin position="36"/>
        <end position="87"/>
    </location>
</feature>
<sequence>MRAKLLQNSPAKGMQLITQLGAVVMILPVEGGGKEFNSQEAMPHNSSTRGAVPISSKIRQPRQWQCIQPSRGQSKSAISRAPASAREGALTRLRKWWRVLGTSTTRNSQHKSSGSEFGMP</sequence>
<proteinExistence type="predicted"/>
<protein>
    <submittedName>
        <fullName evidence="2">Uncharacterized protein</fullName>
    </submittedName>
</protein>
<accession>A0A9Q0NIL4</accession>
<dbReference type="AlphaFoldDB" id="A0A9Q0NIL4"/>
<name>A0A9Q0NIL4_SALVM</name>
<keyword evidence="3" id="KW-1185">Reference proteome</keyword>
<evidence type="ECO:0000313" key="3">
    <source>
        <dbReference type="Proteomes" id="UP001151529"/>
    </source>
</evidence>
<reference evidence="2" key="2">
    <citation type="journal article" date="2023" name="Int. J. Mol. Sci.">
        <title>De Novo Assembly and Annotation of 11 Diverse Shrub Willow (Salix) Genomes Reveals Novel Gene Organization in Sex-Linked Regions.</title>
        <authorList>
            <person name="Hyden B."/>
            <person name="Feng K."/>
            <person name="Yates T.B."/>
            <person name="Jawdy S."/>
            <person name="Cereghino C."/>
            <person name="Smart L.B."/>
            <person name="Muchero W."/>
        </authorList>
    </citation>
    <scope>NUCLEOTIDE SEQUENCE [LARGE SCALE GENOMIC DNA]</scope>
    <source>
        <tissue evidence="2">Shoot tip</tissue>
    </source>
</reference>
<feature type="region of interest" description="Disordered" evidence="1">
    <location>
        <begin position="101"/>
        <end position="120"/>
    </location>
</feature>